<sequence>MPSTKPKSRMLQGVTVAVAGNLGPGWSDANVARWMAYNSGRFVVNVSSDNIEDITHLLCTRDEYNQPPKLRCPNLKVLFRVPGVKIVLRDWLEDSLHKRRRRAERAYLLRNVVRTDKQTPTALQKKLAAQRERGQREGRTFIDCSLYHIYRDATGFAYKATLRRDHPAADIYGERYILHLFESNARPPLYWFVARHYKSKTHTQPRHFRPSGTCQLFVTEFAHFCAFFRKKTGVA</sequence>
<protein>
    <recommendedName>
        <fullName evidence="1">BRCT domain-containing protein</fullName>
    </recommendedName>
</protein>
<dbReference type="PROSITE" id="PS50172">
    <property type="entry name" value="BRCT"/>
    <property type="match status" value="1"/>
</dbReference>
<dbReference type="InterPro" id="IPR036420">
    <property type="entry name" value="BRCT_dom_sf"/>
</dbReference>
<dbReference type="Gene3D" id="3.40.50.10190">
    <property type="entry name" value="BRCT domain"/>
    <property type="match status" value="1"/>
</dbReference>
<accession>A0ABP0BYQ5</accession>
<evidence type="ECO:0000313" key="3">
    <source>
        <dbReference type="Proteomes" id="UP001642482"/>
    </source>
</evidence>
<gene>
    <name evidence="2" type="ORF">SEUCBS140593_005602</name>
</gene>
<dbReference type="Proteomes" id="UP001642482">
    <property type="component" value="Unassembled WGS sequence"/>
</dbReference>
<proteinExistence type="predicted"/>
<feature type="domain" description="BRCT" evidence="1">
    <location>
        <begin position="6"/>
        <end position="109"/>
    </location>
</feature>
<name>A0ABP0BYQ5_9PEZI</name>
<reference evidence="2 3" key="1">
    <citation type="submission" date="2024-01" db="EMBL/GenBank/DDBJ databases">
        <authorList>
            <person name="Allen C."/>
            <person name="Tagirdzhanova G."/>
        </authorList>
    </citation>
    <scope>NUCLEOTIDE SEQUENCE [LARGE SCALE GENOMIC DNA]</scope>
</reference>
<evidence type="ECO:0000313" key="2">
    <source>
        <dbReference type="EMBL" id="CAK7224535.1"/>
    </source>
</evidence>
<dbReference type="EMBL" id="CAWUHD010000055">
    <property type="protein sequence ID" value="CAK7224535.1"/>
    <property type="molecule type" value="Genomic_DNA"/>
</dbReference>
<evidence type="ECO:0000259" key="1">
    <source>
        <dbReference type="PROSITE" id="PS50172"/>
    </source>
</evidence>
<dbReference type="SUPFAM" id="SSF52113">
    <property type="entry name" value="BRCT domain"/>
    <property type="match status" value="1"/>
</dbReference>
<comment type="caution">
    <text evidence="2">The sequence shown here is derived from an EMBL/GenBank/DDBJ whole genome shotgun (WGS) entry which is preliminary data.</text>
</comment>
<dbReference type="InterPro" id="IPR001357">
    <property type="entry name" value="BRCT_dom"/>
</dbReference>
<organism evidence="2 3">
    <name type="scientific">Sporothrix eucalyptigena</name>
    <dbReference type="NCBI Taxonomy" id="1812306"/>
    <lineage>
        <taxon>Eukaryota</taxon>
        <taxon>Fungi</taxon>
        <taxon>Dikarya</taxon>
        <taxon>Ascomycota</taxon>
        <taxon>Pezizomycotina</taxon>
        <taxon>Sordariomycetes</taxon>
        <taxon>Sordariomycetidae</taxon>
        <taxon>Ophiostomatales</taxon>
        <taxon>Ophiostomataceae</taxon>
        <taxon>Sporothrix</taxon>
    </lineage>
</organism>
<keyword evidence="3" id="KW-1185">Reference proteome</keyword>